<evidence type="ECO:0000256" key="1">
    <source>
        <dbReference type="ARBA" id="ARBA00022679"/>
    </source>
</evidence>
<name>A0A7Z0EBU0_9MICC</name>
<comment type="caution">
    <text evidence="4">The sequence shown here is derived from an EMBL/GenBank/DDBJ whole genome shotgun (WGS) entry which is preliminary data.</text>
</comment>
<evidence type="ECO:0000313" key="5">
    <source>
        <dbReference type="Proteomes" id="UP000560069"/>
    </source>
</evidence>
<dbReference type="GO" id="GO:0005829">
    <property type="term" value="C:cytosol"/>
    <property type="evidence" value="ECO:0007669"/>
    <property type="project" value="TreeGrafter"/>
</dbReference>
<evidence type="ECO:0000259" key="3">
    <source>
        <dbReference type="Pfam" id="PF00294"/>
    </source>
</evidence>
<feature type="domain" description="Carbohydrate kinase PfkB" evidence="3">
    <location>
        <begin position="1"/>
        <end position="226"/>
    </location>
</feature>
<evidence type="ECO:0000313" key="4">
    <source>
        <dbReference type="EMBL" id="NYJ18104.1"/>
    </source>
</evidence>
<evidence type="ECO:0000256" key="2">
    <source>
        <dbReference type="ARBA" id="ARBA00022777"/>
    </source>
</evidence>
<dbReference type="Pfam" id="PF00294">
    <property type="entry name" value="PfkB"/>
    <property type="match status" value="1"/>
</dbReference>
<dbReference type="InterPro" id="IPR029056">
    <property type="entry name" value="Ribokinase-like"/>
</dbReference>
<dbReference type="EC" id="2.7.1.15" evidence="4"/>
<dbReference type="SUPFAM" id="SSF53613">
    <property type="entry name" value="Ribokinase-like"/>
    <property type="match status" value="1"/>
</dbReference>
<gene>
    <name evidence="4" type="ORF">HNR11_002694</name>
</gene>
<accession>A0A7Z0EBU0</accession>
<proteinExistence type="predicted"/>
<dbReference type="GO" id="GO:0004747">
    <property type="term" value="F:ribokinase activity"/>
    <property type="evidence" value="ECO:0007669"/>
    <property type="project" value="UniProtKB-EC"/>
</dbReference>
<keyword evidence="5" id="KW-1185">Reference proteome</keyword>
<dbReference type="Proteomes" id="UP000560069">
    <property type="component" value="Unassembled WGS sequence"/>
</dbReference>
<keyword evidence="1 4" id="KW-0808">Transferase</keyword>
<dbReference type="Gene3D" id="3.40.1190.20">
    <property type="match status" value="1"/>
</dbReference>
<dbReference type="InterPro" id="IPR011611">
    <property type="entry name" value="PfkB_dom"/>
</dbReference>
<dbReference type="EMBL" id="JACCFQ010000002">
    <property type="protein sequence ID" value="NYJ18104.1"/>
    <property type="molecule type" value="Genomic_DNA"/>
</dbReference>
<keyword evidence="2 4" id="KW-0418">Kinase</keyword>
<dbReference type="PANTHER" id="PTHR10584:SF166">
    <property type="entry name" value="RIBOKINASE"/>
    <property type="match status" value="1"/>
</dbReference>
<protein>
    <submittedName>
        <fullName evidence="4">Ribokinase</fullName>
        <ecNumber evidence="4">2.7.1.15</ecNumber>
    </submittedName>
</protein>
<sequence>MIGAVGDDPAGEAARLALDAAGADTTLVRTEPIVPTGTAYIYVRSDGENTIVVDPGANTKETVDEIPEEVFEEARWCLLSLEVPEDQVMRFAARARAHGVKVALNASPGLDAALEKDLVDVLIVNEGEADAIAGEGWRELGDIADHLGVEAVVVTQGGDGATVLQRDAAAVHVPAERVKVRDTTGCGDAFAGVMVAALTDGCSYADAIGQAARFAGRTAEHPGAMAAYFELHRD</sequence>
<dbReference type="AlphaFoldDB" id="A0A7Z0EBU0"/>
<dbReference type="PANTHER" id="PTHR10584">
    <property type="entry name" value="SUGAR KINASE"/>
    <property type="match status" value="1"/>
</dbReference>
<reference evidence="4 5" key="1">
    <citation type="submission" date="2020-07" db="EMBL/GenBank/DDBJ databases">
        <title>Sequencing the genomes of 1000 actinobacteria strains.</title>
        <authorList>
            <person name="Klenk H.-P."/>
        </authorList>
    </citation>
    <scope>NUCLEOTIDE SEQUENCE [LARGE SCALE GENOMIC DNA]</scope>
    <source>
        <strain evidence="4 5">DSM 15664</strain>
    </source>
</reference>
<organism evidence="4 5">
    <name type="scientific">Nesterenkonia sandarakina</name>
    <dbReference type="NCBI Taxonomy" id="272918"/>
    <lineage>
        <taxon>Bacteria</taxon>
        <taxon>Bacillati</taxon>
        <taxon>Actinomycetota</taxon>
        <taxon>Actinomycetes</taxon>
        <taxon>Micrococcales</taxon>
        <taxon>Micrococcaceae</taxon>
        <taxon>Nesterenkonia</taxon>
    </lineage>
</organism>